<accession>A0A7Y7EAT8</accession>
<dbReference type="Gene3D" id="3.40.960.10">
    <property type="entry name" value="VSR Endonuclease"/>
    <property type="match status" value="1"/>
</dbReference>
<evidence type="ECO:0008006" key="3">
    <source>
        <dbReference type="Google" id="ProtNLM"/>
    </source>
</evidence>
<evidence type="ECO:0000313" key="1">
    <source>
        <dbReference type="EMBL" id="NVK81842.1"/>
    </source>
</evidence>
<organism evidence="1 2">
    <name type="scientific">Streptomyces morookaense</name>
    <name type="common">Streptoverticillium morookaense</name>
    <dbReference type="NCBI Taxonomy" id="1970"/>
    <lineage>
        <taxon>Bacteria</taxon>
        <taxon>Bacillati</taxon>
        <taxon>Actinomycetota</taxon>
        <taxon>Actinomycetes</taxon>
        <taxon>Kitasatosporales</taxon>
        <taxon>Streptomycetaceae</taxon>
        <taxon>Streptomyces</taxon>
    </lineage>
</organism>
<dbReference type="RefSeq" id="WP_171086938.1">
    <property type="nucleotide sequence ID" value="NZ_BNBU01000002.1"/>
</dbReference>
<protein>
    <recommendedName>
        <fullName evidence="3">DUF559 domain-containing protein</fullName>
    </recommendedName>
</protein>
<evidence type="ECO:0000313" key="2">
    <source>
        <dbReference type="Proteomes" id="UP000587462"/>
    </source>
</evidence>
<dbReference type="Proteomes" id="UP000587462">
    <property type="component" value="Unassembled WGS sequence"/>
</dbReference>
<name>A0A7Y7EAT8_STRMO</name>
<proteinExistence type="predicted"/>
<reference evidence="1 2" key="1">
    <citation type="submission" date="2020-04" db="EMBL/GenBank/DDBJ databases">
        <title>Draft Genome Sequence of Streptomyces morookaense DSM 40503, an 8-azaguanine-producing strain.</title>
        <authorList>
            <person name="Qi J."/>
            <person name="Gao J.-M."/>
        </authorList>
    </citation>
    <scope>NUCLEOTIDE SEQUENCE [LARGE SCALE GENOMIC DNA]</scope>
    <source>
        <strain evidence="1 2">DSM 40503</strain>
    </source>
</reference>
<dbReference type="AlphaFoldDB" id="A0A7Y7EAT8"/>
<keyword evidence="2" id="KW-1185">Reference proteome</keyword>
<dbReference type="EMBL" id="JABBXF010000095">
    <property type="protein sequence ID" value="NVK81842.1"/>
    <property type="molecule type" value="Genomic_DNA"/>
</dbReference>
<comment type="caution">
    <text evidence="1">The sequence shown here is derived from an EMBL/GenBank/DDBJ whole genome shotgun (WGS) entry which is preliminary data.</text>
</comment>
<sequence>MKVKEKHRPLHRLAASQGGILLTSQAVACGLLRSGAADILRRAGWVQLLFGVWAQPGRNVDLRLRLLAVQLKQPHWIASHSAAAALHRIDMVRPNSIELTVPRRGPRTRVRGVTLHPAPLADDEVTVVAGVRATTVLRTTCDLMCTLPLHEAVIAADDVLARRLLRREHIADALAPPRPRRVGVRAARRALALTDHASGSPAETKARLEMHEAGLFPESQAEVITPNGRVRRLDFLFRAEGLGIEIEGHAWHGSRSAHQNDAIRFNELAGCPEIREMLRFTYDDVFRRPQRFIRTIQEALQRLRRQGPLPRRE</sequence>
<gene>
    <name evidence="1" type="ORF">HG542_29965</name>
</gene>